<dbReference type="EMBL" id="RDQH01000342">
    <property type="protein sequence ID" value="RXH71713.1"/>
    <property type="molecule type" value="Genomic_DNA"/>
</dbReference>
<dbReference type="AlphaFoldDB" id="A0A498HS74"/>
<comment type="caution">
    <text evidence="1">The sequence shown here is derived from an EMBL/GenBank/DDBJ whole genome shotgun (WGS) entry which is preliminary data.</text>
</comment>
<protein>
    <recommendedName>
        <fullName evidence="3">Pentatricopeptide repeat-containing protein</fullName>
    </recommendedName>
</protein>
<reference evidence="1 2" key="1">
    <citation type="submission" date="2018-10" db="EMBL/GenBank/DDBJ databases">
        <title>A high-quality apple genome assembly.</title>
        <authorList>
            <person name="Hu J."/>
        </authorList>
    </citation>
    <scope>NUCLEOTIDE SEQUENCE [LARGE SCALE GENOMIC DNA]</scope>
    <source>
        <strain evidence="2">cv. HFTH1</strain>
        <tissue evidence="1">Young leaf</tissue>
    </source>
</reference>
<keyword evidence="2" id="KW-1185">Reference proteome</keyword>
<name>A0A498HS74_MALDO</name>
<proteinExistence type="predicted"/>
<evidence type="ECO:0000313" key="1">
    <source>
        <dbReference type="EMBL" id="RXH71713.1"/>
    </source>
</evidence>
<dbReference type="Proteomes" id="UP000290289">
    <property type="component" value="Chromosome 16"/>
</dbReference>
<sequence>MSAGKHGKEIHGFLLRNGIRMNLTVLNALRDMYVKSGFIQSAVKVLPTYTDKERSEYICSATRRTRAYRSMKSHTPPSFMLALLHTWLRKGSLTSSASRHLQLHRAWLVALLSRSGQFDDARSFIAEERLKDMPRYSEHCAMAVGFTCN</sequence>
<accession>A0A498HS74</accession>
<evidence type="ECO:0008006" key="3">
    <source>
        <dbReference type="Google" id="ProtNLM"/>
    </source>
</evidence>
<organism evidence="1 2">
    <name type="scientific">Malus domestica</name>
    <name type="common">Apple</name>
    <name type="synonym">Pyrus malus</name>
    <dbReference type="NCBI Taxonomy" id="3750"/>
    <lineage>
        <taxon>Eukaryota</taxon>
        <taxon>Viridiplantae</taxon>
        <taxon>Streptophyta</taxon>
        <taxon>Embryophyta</taxon>
        <taxon>Tracheophyta</taxon>
        <taxon>Spermatophyta</taxon>
        <taxon>Magnoliopsida</taxon>
        <taxon>eudicotyledons</taxon>
        <taxon>Gunneridae</taxon>
        <taxon>Pentapetalae</taxon>
        <taxon>rosids</taxon>
        <taxon>fabids</taxon>
        <taxon>Rosales</taxon>
        <taxon>Rosaceae</taxon>
        <taxon>Amygdaloideae</taxon>
        <taxon>Maleae</taxon>
        <taxon>Malus</taxon>
    </lineage>
</organism>
<gene>
    <name evidence="1" type="ORF">DVH24_025214</name>
</gene>
<evidence type="ECO:0000313" key="2">
    <source>
        <dbReference type="Proteomes" id="UP000290289"/>
    </source>
</evidence>